<protein>
    <recommendedName>
        <fullName evidence="1">RES domain-containing protein</fullName>
    </recommendedName>
</protein>
<keyword evidence="3" id="KW-1185">Reference proteome</keyword>
<sequence length="213" mass="24096">MEHVKPEWKHHRVIHSKYPPLDCFESDDALLLGELESATSDRVAHWPRYVEDKDYRYGPGWGAVMASFCYPSEGRFNTLRRGAYYAGDSLKTAFREWAYHTAGVWQGFGVTNDCSAIVRCYTGHTAEPLVDLRNQTQYMHNTNYAPGQQTAAALLNAGEYGILYSSVRNPGAEAIALLRPPATTPVMQAGHYVVRWDGHAFTHFARIEEYHPL</sequence>
<comment type="caution">
    <text evidence="2">The sequence shown here is derived from an EMBL/GenBank/DDBJ whole genome shotgun (WGS) entry which is preliminary data.</text>
</comment>
<dbReference type="SMART" id="SM00953">
    <property type="entry name" value="RES"/>
    <property type="match status" value="1"/>
</dbReference>
<organism evidence="2 3">
    <name type="scientific">Marinobacter oulmenensis</name>
    <dbReference type="NCBI Taxonomy" id="643747"/>
    <lineage>
        <taxon>Bacteria</taxon>
        <taxon>Pseudomonadati</taxon>
        <taxon>Pseudomonadota</taxon>
        <taxon>Gammaproteobacteria</taxon>
        <taxon>Pseudomonadales</taxon>
        <taxon>Marinobacteraceae</taxon>
        <taxon>Marinobacter</taxon>
    </lineage>
</organism>
<gene>
    <name evidence="2" type="ORF">HNR38_002422</name>
</gene>
<evidence type="ECO:0000259" key="1">
    <source>
        <dbReference type="SMART" id="SM00953"/>
    </source>
</evidence>
<evidence type="ECO:0000313" key="2">
    <source>
        <dbReference type="EMBL" id="MBB5321927.1"/>
    </source>
</evidence>
<reference evidence="2 3" key="1">
    <citation type="submission" date="2020-08" db="EMBL/GenBank/DDBJ databases">
        <title>Genomic Encyclopedia of Type Strains, Phase IV (KMG-IV): sequencing the most valuable type-strain genomes for metagenomic binning, comparative biology and taxonomic classification.</title>
        <authorList>
            <person name="Goeker M."/>
        </authorList>
    </citation>
    <scope>NUCLEOTIDE SEQUENCE [LARGE SCALE GENOMIC DNA]</scope>
    <source>
        <strain evidence="2 3">DSM 22359</strain>
    </source>
</reference>
<dbReference type="RefSeq" id="WP_183704498.1">
    <property type="nucleotide sequence ID" value="NZ_JACHFE010000006.1"/>
</dbReference>
<dbReference type="Proteomes" id="UP000591735">
    <property type="component" value="Unassembled WGS sequence"/>
</dbReference>
<dbReference type="EMBL" id="JACHFE010000006">
    <property type="protein sequence ID" value="MBB5321927.1"/>
    <property type="molecule type" value="Genomic_DNA"/>
</dbReference>
<feature type="domain" description="RES" evidence="1">
    <location>
        <begin position="63"/>
        <end position="189"/>
    </location>
</feature>
<accession>A0A840UM58</accession>
<evidence type="ECO:0000313" key="3">
    <source>
        <dbReference type="Proteomes" id="UP000591735"/>
    </source>
</evidence>
<name>A0A840UM58_9GAMM</name>
<dbReference type="InterPro" id="IPR014914">
    <property type="entry name" value="RES_dom"/>
</dbReference>
<dbReference type="AlphaFoldDB" id="A0A840UM58"/>
<dbReference type="Pfam" id="PF08808">
    <property type="entry name" value="RES"/>
    <property type="match status" value="1"/>
</dbReference>
<proteinExistence type="predicted"/>